<dbReference type="RefSeq" id="YP_009612357.1">
    <property type="nucleotide sequence ID" value="NC_042013.1"/>
</dbReference>
<sequence length="79" mass="9256">MATLLNEMYSPNETSKIIFNSQDVEDRDTGDHRFLVHTVNKRVSIIIRNYCDESIPLQHLIKGEIEYETKKINTFLLKS</sequence>
<reference evidence="1 2" key="1">
    <citation type="submission" date="2017-06" db="EMBL/GenBank/DDBJ databases">
        <authorList>
            <person name="Kim H.J."/>
            <person name="Triplett B.A."/>
        </authorList>
    </citation>
    <scope>NUCLEOTIDE SEQUENCE [LARGE SCALE GENOMIC DNA]</scope>
</reference>
<name>A0A2L0V0X2_9CAUD</name>
<evidence type="ECO:0000313" key="2">
    <source>
        <dbReference type="Proteomes" id="UP000223025"/>
    </source>
</evidence>
<proteinExistence type="predicted"/>
<dbReference type="KEGG" id="vg:40088695"/>
<accession>A0A2L0V0X2</accession>
<organism evidence="1 2">
    <name type="scientific">Agrobacterium phage Atu_ph07</name>
    <dbReference type="NCBI Taxonomy" id="2024264"/>
    <lineage>
        <taxon>Viruses</taxon>
        <taxon>Duplodnaviria</taxon>
        <taxon>Heunggongvirae</taxon>
        <taxon>Uroviricota</taxon>
        <taxon>Caudoviricetes</taxon>
        <taxon>Polybotosvirus</taxon>
        <taxon>Polybotosvirus Atuph07</taxon>
    </lineage>
</organism>
<dbReference type="GeneID" id="40088695"/>
<dbReference type="EMBL" id="MF403008">
    <property type="protein sequence ID" value="AUZ95437.1"/>
    <property type="molecule type" value="Genomic_DNA"/>
</dbReference>
<dbReference type="Proteomes" id="UP000223025">
    <property type="component" value="Segment"/>
</dbReference>
<keyword evidence="2" id="KW-1185">Reference proteome</keyword>
<protein>
    <submittedName>
        <fullName evidence="1">Uncharacterized protein</fullName>
    </submittedName>
</protein>
<evidence type="ECO:0000313" key="1">
    <source>
        <dbReference type="EMBL" id="AUZ95437.1"/>
    </source>
</evidence>